<dbReference type="Proteomes" id="UP001206925">
    <property type="component" value="Unassembled WGS sequence"/>
</dbReference>
<reference evidence="3" key="1">
    <citation type="submission" date="2022-06" db="EMBL/GenBank/DDBJ databases">
        <title>Uncovering the hologenomic basis of an extraordinary plant invasion.</title>
        <authorList>
            <person name="Bieker V.C."/>
            <person name="Martin M.D."/>
            <person name="Gilbert T."/>
            <person name="Hodgins K."/>
            <person name="Battlay P."/>
            <person name="Petersen B."/>
            <person name="Wilson J."/>
        </authorList>
    </citation>
    <scope>NUCLEOTIDE SEQUENCE</scope>
    <source>
        <strain evidence="3">AA19_3_7</strain>
        <tissue evidence="3">Leaf</tissue>
    </source>
</reference>
<evidence type="ECO:0000256" key="1">
    <source>
        <dbReference type="SAM" id="MobiDB-lite"/>
    </source>
</evidence>
<gene>
    <name evidence="3" type="ORF">M8C21_023011</name>
</gene>
<accession>A0AAD5GNV3</accession>
<dbReference type="AlphaFoldDB" id="A0AAD5GNV3"/>
<feature type="compositionally biased region" description="Basic and acidic residues" evidence="1">
    <location>
        <begin position="1"/>
        <end position="17"/>
    </location>
</feature>
<comment type="caution">
    <text evidence="3">The sequence shown here is derived from an EMBL/GenBank/DDBJ whole genome shotgun (WGS) entry which is preliminary data.</text>
</comment>
<sequence length="254" mass="28003">GVEVDRMDHSEISEDAKSSPNCAQTEIEELSVMFRQLKHLNTLTEHALRKNKPLVILNLMHEKSKSNTSSLSTQDRSESEQMCLQALSICAFPVGPSIEISTGDDVQEEAQEDHPSSSKSNAVPAASGSTNTISDSDLPKIVSIIQSCPHGINKVVNSLRLKFPNIPKSQLGNKVREISVFVDNRWQVKKDILEKLGLSSTPEKTVRRTKSIAAFFSKRCLPPTGKTTNPNQISPEPIEKSSSAVEMEMNTYNN</sequence>
<evidence type="ECO:0000313" key="3">
    <source>
        <dbReference type="EMBL" id="KAI7749665.1"/>
    </source>
</evidence>
<feature type="region of interest" description="Disordered" evidence="1">
    <location>
        <begin position="104"/>
        <end position="131"/>
    </location>
</feature>
<dbReference type="InterPro" id="IPR048800">
    <property type="entry name" value="Cac1-like_C"/>
</dbReference>
<name>A0AAD5GNV3_AMBAR</name>
<protein>
    <recommendedName>
        <fullName evidence="2">Chromatin assembly factor 1 subunit Cac1-like C-terminal domain-containing protein</fullName>
    </recommendedName>
</protein>
<feature type="domain" description="Chromatin assembly factor 1 subunit Cac1-like C-terminal" evidence="2">
    <location>
        <begin position="138"/>
        <end position="188"/>
    </location>
</feature>
<dbReference type="GO" id="GO:0033186">
    <property type="term" value="C:CAF-1 complex"/>
    <property type="evidence" value="ECO:0007669"/>
    <property type="project" value="TreeGrafter"/>
</dbReference>
<dbReference type="EMBL" id="JAMZMK010006311">
    <property type="protein sequence ID" value="KAI7749665.1"/>
    <property type="molecule type" value="Genomic_DNA"/>
</dbReference>
<feature type="compositionally biased region" description="Polar residues" evidence="1">
    <location>
        <begin position="117"/>
        <end position="131"/>
    </location>
</feature>
<dbReference type="PANTHER" id="PTHR15272">
    <property type="entry name" value="CHROMATIN ASSEMBLY FACTOR 1 SUBUNIT A CAF-1 SUBUNIT A"/>
    <property type="match status" value="1"/>
</dbReference>
<dbReference type="GO" id="GO:0005634">
    <property type="term" value="C:nucleus"/>
    <property type="evidence" value="ECO:0007669"/>
    <property type="project" value="TreeGrafter"/>
</dbReference>
<proteinExistence type="predicted"/>
<evidence type="ECO:0000313" key="4">
    <source>
        <dbReference type="Proteomes" id="UP001206925"/>
    </source>
</evidence>
<keyword evidence="4" id="KW-1185">Reference proteome</keyword>
<evidence type="ECO:0000259" key="2">
    <source>
        <dbReference type="Pfam" id="PF21796"/>
    </source>
</evidence>
<dbReference type="PANTHER" id="PTHR15272:SF0">
    <property type="entry name" value="CHROMATIN ASSEMBLY FACTOR 1 SUBUNIT A"/>
    <property type="match status" value="1"/>
</dbReference>
<feature type="non-terminal residue" evidence="3">
    <location>
        <position position="254"/>
    </location>
</feature>
<feature type="region of interest" description="Disordered" evidence="1">
    <location>
        <begin position="1"/>
        <end position="21"/>
    </location>
</feature>
<dbReference type="Pfam" id="PF21796">
    <property type="entry name" value="Cac1_C"/>
    <property type="match status" value="1"/>
</dbReference>
<dbReference type="GO" id="GO:0006334">
    <property type="term" value="P:nucleosome assembly"/>
    <property type="evidence" value="ECO:0007669"/>
    <property type="project" value="TreeGrafter"/>
</dbReference>
<organism evidence="3 4">
    <name type="scientific">Ambrosia artemisiifolia</name>
    <name type="common">Common ragweed</name>
    <dbReference type="NCBI Taxonomy" id="4212"/>
    <lineage>
        <taxon>Eukaryota</taxon>
        <taxon>Viridiplantae</taxon>
        <taxon>Streptophyta</taxon>
        <taxon>Embryophyta</taxon>
        <taxon>Tracheophyta</taxon>
        <taxon>Spermatophyta</taxon>
        <taxon>Magnoliopsida</taxon>
        <taxon>eudicotyledons</taxon>
        <taxon>Gunneridae</taxon>
        <taxon>Pentapetalae</taxon>
        <taxon>asterids</taxon>
        <taxon>campanulids</taxon>
        <taxon>Asterales</taxon>
        <taxon>Asteraceae</taxon>
        <taxon>Asteroideae</taxon>
        <taxon>Heliantheae alliance</taxon>
        <taxon>Heliantheae</taxon>
        <taxon>Ambrosia</taxon>
    </lineage>
</organism>